<name>C0JAA8_ORYCO</name>
<evidence type="ECO:0000256" key="1">
    <source>
        <dbReference type="ARBA" id="ARBA00022737"/>
    </source>
</evidence>
<evidence type="ECO:0000313" key="4">
    <source>
        <dbReference type="EMBL" id="ACN85289.1"/>
    </source>
</evidence>
<dbReference type="PROSITE" id="PS50004">
    <property type="entry name" value="C2"/>
    <property type="match status" value="1"/>
</dbReference>
<dbReference type="Gene3D" id="2.60.40.150">
    <property type="entry name" value="C2 domain"/>
    <property type="match status" value="1"/>
</dbReference>
<dbReference type="InterPro" id="IPR035892">
    <property type="entry name" value="C2_domain_sf"/>
</dbReference>
<dbReference type="Pfam" id="PF00168">
    <property type="entry name" value="C2"/>
    <property type="match status" value="1"/>
</dbReference>
<accession>C0JAA8</accession>
<evidence type="ECO:0000259" key="3">
    <source>
        <dbReference type="PROSITE" id="PS50004"/>
    </source>
</evidence>
<evidence type="ECO:0000256" key="2">
    <source>
        <dbReference type="ARBA" id="ARBA00023098"/>
    </source>
</evidence>
<dbReference type="InterPro" id="IPR000008">
    <property type="entry name" value="C2_dom"/>
</dbReference>
<dbReference type="GO" id="GO:0004630">
    <property type="term" value="F:phospholipase D activity"/>
    <property type="evidence" value="ECO:0007669"/>
    <property type="project" value="TreeGrafter"/>
</dbReference>
<proteinExistence type="predicted"/>
<dbReference type="SUPFAM" id="SSF49562">
    <property type="entry name" value="C2 domain (Calcium/lipid-binding domain, CaLB)"/>
    <property type="match status" value="1"/>
</dbReference>
<dbReference type="PANTHER" id="PTHR18896">
    <property type="entry name" value="PHOSPHOLIPASE D"/>
    <property type="match status" value="1"/>
</dbReference>
<dbReference type="PANTHER" id="PTHR18896:SF59">
    <property type="entry name" value="PHOSPHOLIPASE D ALPHA 2"/>
    <property type="match status" value="1"/>
</dbReference>
<feature type="domain" description="C2" evidence="3">
    <location>
        <begin position="1"/>
        <end position="114"/>
    </location>
</feature>
<dbReference type="SUPFAM" id="SSF56024">
    <property type="entry name" value="Phospholipase D/nuclease"/>
    <property type="match status" value="1"/>
</dbReference>
<keyword evidence="2" id="KW-0443">Lipid metabolism</keyword>
<dbReference type="InterPro" id="IPR015679">
    <property type="entry name" value="PLipase_D_fam"/>
</dbReference>
<dbReference type="GO" id="GO:0009395">
    <property type="term" value="P:phospholipid catabolic process"/>
    <property type="evidence" value="ECO:0007669"/>
    <property type="project" value="TreeGrafter"/>
</dbReference>
<protein>
    <recommendedName>
        <fullName evidence="3">C2 domain-containing protein</fullName>
    </recommendedName>
</protein>
<dbReference type="EMBL" id="FJ032635">
    <property type="protein sequence ID" value="ACN85289.1"/>
    <property type="molecule type" value="Genomic_DNA"/>
</dbReference>
<keyword evidence="1" id="KW-0677">Repeat</keyword>
<dbReference type="GO" id="GO:0005886">
    <property type="term" value="C:plasma membrane"/>
    <property type="evidence" value="ECO:0007669"/>
    <property type="project" value="TreeGrafter"/>
</dbReference>
<organism evidence="4">
    <name type="scientific">Oryza coarctata</name>
    <name type="common">Wild rice</name>
    <name type="synonym">Porteresia coarctata</name>
    <dbReference type="NCBI Taxonomy" id="77588"/>
    <lineage>
        <taxon>Eukaryota</taxon>
        <taxon>Viridiplantae</taxon>
        <taxon>Streptophyta</taxon>
        <taxon>Embryophyta</taxon>
        <taxon>Tracheophyta</taxon>
        <taxon>Spermatophyta</taxon>
        <taxon>Magnoliopsida</taxon>
        <taxon>Liliopsida</taxon>
        <taxon>Poales</taxon>
        <taxon>Poaceae</taxon>
        <taxon>BOP clade</taxon>
        <taxon>Oryzoideae</taxon>
        <taxon>Oryzeae</taxon>
        <taxon>Oryzinae</taxon>
        <taxon>Oryza</taxon>
    </lineage>
</organism>
<reference evidence="4" key="1">
    <citation type="journal article" date="2009" name="Proc. Natl. Acad. Sci. U.S.A.">
        <title>Comparative sequence analysis of MONOCULM1-orthologous regions in 14 Oryza genomes.</title>
        <authorList>
            <person name="Lu F."/>
            <person name="Ammiraju J.S."/>
            <person name="Sanyal A."/>
            <person name="Zhang S."/>
            <person name="Song R."/>
            <person name="Chen J."/>
            <person name="Li G."/>
            <person name="Sui Y."/>
            <person name="Song X."/>
            <person name="Cheng Z."/>
            <person name="de Oliveira A.C."/>
            <person name="Bennetzen J.L."/>
            <person name="Jackson S.A."/>
            <person name="Wing R.A."/>
            <person name="Chen M."/>
        </authorList>
    </citation>
    <scope>NUCLEOTIDE SEQUENCE</scope>
</reference>
<sequence length="508" mass="57291">MAELLMHGTLDATIFEATDLTNPTRLNGNAPEGVRKGWRRGSGLGKARLGRTRVIDDEPVNPRWNERLHIYCAHFAENVVFSVKVSLSFDAALIGCAYLPVKGLLSGQVVERKLDILDERKKKLPHGPTIHVWLQLKDVAADGNGKWWGIGVGDEGYSGVPCTYFKQHTGCKVTLYQDAFAPRIPLAGGAHYQQGRCWEDRPGGELLKRKASEGVRVLMKIWNDITSLQVLQSLGITWGYSLTHDAETFQYFEGTDVHCVVCARHPDAGSSIVMGVKIEGPVAWDVLYNFEQRWRPDGIKPEDIEAVNLIPRELSLKIKSKIDAGERFTVYVVVPMWPEGYPDSQAMQAILDWQRRTMQMMYDDIAGALKEKKMDADPRDYLTFFCLGNKEVKRSGEYVPTHHPREGTQYTKAQKARRFMIYVYSKMMYIIVGSVNINQLSMDGGRDSEIAMGAFQPHHLNINGQVARGQVHAFRMSLWYEHLGGILHDDFLHPGSLECVRRVNKMAG</sequence>
<dbReference type="SMART" id="SM00239">
    <property type="entry name" value="C2"/>
    <property type="match status" value="1"/>
</dbReference>
<dbReference type="AlphaFoldDB" id="C0JAA8"/>